<evidence type="ECO:0000256" key="3">
    <source>
        <dbReference type="ARBA" id="ARBA00011233"/>
    </source>
</evidence>
<comment type="subunit">
    <text evidence="3">Homotrimer.</text>
</comment>
<accession>A0ABT5B820</accession>
<comment type="caution">
    <text evidence="6">The sequence shown here is derived from an EMBL/GenBank/DDBJ whole genome shotgun (WGS) entry which is preliminary data.</text>
</comment>
<dbReference type="PANTHER" id="PTHR30246">
    <property type="entry name" value="2-KETO-3-DEOXY-6-PHOSPHOGLUCONATE ALDOLASE"/>
    <property type="match status" value="1"/>
</dbReference>
<dbReference type="EMBL" id="JAQNDN010000010">
    <property type="protein sequence ID" value="MDC0670256.1"/>
    <property type="molecule type" value="Genomic_DNA"/>
</dbReference>
<dbReference type="SUPFAM" id="SSF51569">
    <property type="entry name" value="Aldolase"/>
    <property type="match status" value="1"/>
</dbReference>
<evidence type="ECO:0000313" key="6">
    <source>
        <dbReference type="EMBL" id="MDC0670256.1"/>
    </source>
</evidence>
<dbReference type="Proteomes" id="UP001217838">
    <property type="component" value="Unassembled WGS sequence"/>
</dbReference>
<reference evidence="6 7" key="1">
    <citation type="submission" date="2022-11" db="EMBL/GenBank/DDBJ databases">
        <title>Minimal conservation of predation-associated metabolite biosynthetic gene clusters underscores biosynthetic potential of Myxococcota including descriptions for ten novel species: Archangium lansinium sp. nov., Myxococcus landrumus sp. nov., Nannocystis bai.</title>
        <authorList>
            <person name="Ahearne A."/>
            <person name="Stevens C."/>
            <person name="Dowd S."/>
        </authorList>
    </citation>
    <scope>NUCLEOTIDE SEQUENCE [LARGE SCALE GENOMIC DNA]</scope>
    <source>
        <strain evidence="6 7">NCELM</strain>
    </source>
</reference>
<name>A0ABT5B820_9BACT</name>
<dbReference type="Gene3D" id="3.20.20.70">
    <property type="entry name" value="Aldolase class I"/>
    <property type="match status" value="1"/>
</dbReference>
<comment type="similarity">
    <text evidence="2">Belongs to the KHG/KDPG aldolase family.</text>
</comment>
<sequence>MSSETAFTAALAQHRAVAIMRATSRDHAAAAMWTAVEAGFRVVEFTVTTPGAMSLVAEFARDARLTVGAGTVMDPETAGEAVRAGARFLVSPVLDERVVACARALGVAAVPGCFTPTELWRAHAAGAAAQKLFPAPGDVAAFVRSVLGPLPFLTLVPTNGVDAASAAAVLQAGAVGVGFTTPLFAPTLVQSGDLAAIGERATALLAAVRSAAA</sequence>
<organism evidence="6 7">
    <name type="scientific">Nannocystis radixulma</name>
    <dbReference type="NCBI Taxonomy" id="2995305"/>
    <lineage>
        <taxon>Bacteria</taxon>
        <taxon>Pseudomonadati</taxon>
        <taxon>Myxococcota</taxon>
        <taxon>Polyangia</taxon>
        <taxon>Nannocystales</taxon>
        <taxon>Nannocystaceae</taxon>
        <taxon>Nannocystis</taxon>
    </lineage>
</organism>
<evidence type="ECO:0000313" key="7">
    <source>
        <dbReference type="Proteomes" id="UP001217838"/>
    </source>
</evidence>
<dbReference type="RefSeq" id="WP_272000071.1">
    <property type="nucleotide sequence ID" value="NZ_JAQNDN010000010.1"/>
</dbReference>
<dbReference type="Pfam" id="PF01081">
    <property type="entry name" value="Aldolase"/>
    <property type="match status" value="1"/>
</dbReference>
<dbReference type="InterPro" id="IPR000887">
    <property type="entry name" value="Aldlse_KDPG_KHG"/>
</dbReference>
<evidence type="ECO:0000256" key="5">
    <source>
        <dbReference type="ARBA" id="ARBA00023277"/>
    </source>
</evidence>
<comment type="pathway">
    <text evidence="1">Carbohydrate acid metabolism.</text>
</comment>
<evidence type="ECO:0000256" key="2">
    <source>
        <dbReference type="ARBA" id="ARBA00006906"/>
    </source>
</evidence>
<keyword evidence="7" id="KW-1185">Reference proteome</keyword>
<evidence type="ECO:0000256" key="1">
    <source>
        <dbReference type="ARBA" id="ARBA00004761"/>
    </source>
</evidence>
<protein>
    <submittedName>
        <fullName evidence="6">Bifunctional 4-hydroxy-2-oxoglutarate aldolase/2-dehydro-3-deoxy-phosphogluconate aldolase</fullName>
    </submittedName>
</protein>
<dbReference type="PANTHER" id="PTHR30246:SF1">
    <property type="entry name" value="2-DEHYDRO-3-DEOXY-6-PHOSPHOGALACTONATE ALDOLASE-RELATED"/>
    <property type="match status" value="1"/>
</dbReference>
<dbReference type="CDD" id="cd00452">
    <property type="entry name" value="KDPG_aldolase"/>
    <property type="match status" value="1"/>
</dbReference>
<dbReference type="InterPro" id="IPR013785">
    <property type="entry name" value="Aldolase_TIM"/>
</dbReference>
<gene>
    <name evidence="6" type="ORF">POL58_21050</name>
</gene>
<proteinExistence type="inferred from homology"/>
<keyword evidence="4" id="KW-0456">Lyase</keyword>
<keyword evidence="5" id="KW-0119">Carbohydrate metabolism</keyword>
<evidence type="ECO:0000256" key="4">
    <source>
        <dbReference type="ARBA" id="ARBA00023239"/>
    </source>
</evidence>